<organism evidence="1 2">
    <name type="scientific">Knufia fluminis</name>
    <dbReference type="NCBI Taxonomy" id="191047"/>
    <lineage>
        <taxon>Eukaryota</taxon>
        <taxon>Fungi</taxon>
        <taxon>Dikarya</taxon>
        <taxon>Ascomycota</taxon>
        <taxon>Pezizomycotina</taxon>
        <taxon>Eurotiomycetes</taxon>
        <taxon>Chaetothyriomycetidae</taxon>
        <taxon>Chaetothyriales</taxon>
        <taxon>Trichomeriaceae</taxon>
        <taxon>Knufia</taxon>
    </lineage>
</organism>
<dbReference type="PANTHER" id="PTHR10695:SF46">
    <property type="entry name" value="BIFUNCTIONAL COENZYME A SYNTHASE-RELATED"/>
    <property type="match status" value="1"/>
</dbReference>
<evidence type="ECO:0000313" key="2">
    <source>
        <dbReference type="Proteomes" id="UP001316803"/>
    </source>
</evidence>
<name>A0AAN8I845_9EURO</name>
<accession>A0AAN8I845</accession>
<dbReference type="AlphaFoldDB" id="A0AAN8I845"/>
<proteinExistence type="predicted"/>
<dbReference type="SUPFAM" id="SSF52374">
    <property type="entry name" value="Nucleotidylyl transferase"/>
    <property type="match status" value="1"/>
</dbReference>
<gene>
    <name evidence="1" type="ORF">OHC33_006292</name>
</gene>
<comment type="caution">
    <text evidence="1">The sequence shown here is derived from an EMBL/GenBank/DDBJ whole genome shotgun (WGS) entry which is preliminary data.</text>
</comment>
<keyword evidence="2" id="KW-1185">Reference proteome</keyword>
<sequence>MDQVNLLQSSQPAGSKALLFLPALQLPIPRDVLRAAYRDALEAALRPQQSQSGTDVKSSISRLDIALLFDGGSASSRSELFPAFQTLLAELYTLICITAASIGVDLDVAGGVDVRAFALDAPYGASGAGGTSEESEADAASSGPLSAIATFAASKTPYDRYFCCRLTDMDNDLRDRGFKRYWKAIDDIYGFNVVGQQPRHEPEAVRKTISDKALTKQNSRKHTRVAVGGTFDHLHIGHKLLLTATIFIAQPGSEDREITVGITGDELLVNKKHASVLESWDIRQQRSADFVESILIFHHDIPSIRHIEHVDNPGPNGKIVKVTYSPPGTSGKVTINYVRIADPFGPTITDESISALIISAETRAGGKAVNDRRTEKGWAPLEVFEVDVLDAGSVDETQAQDPTAVKTSFESKISSTEIRRRLAADQAKAKLS</sequence>
<protein>
    <recommendedName>
        <fullName evidence="3">Pantetheine-phosphate adenylyltransferase</fullName>
    </recommendedName>
</protein>
<dbReference type="Proteomes" id="UP001316803">
    <property type="component" value="Unassembled WGS sequence"/>
</dbReference>
<dbReference type="Gene3D" id="3.40.50.620">
    <property type="entry name" value="HUPs"/>
    <property type="match status" value="1"/>
</dbReference>
<dbReference type="EMBL" id="JAKLMC020000014">
    <property type="protein sequence ID" value="KAK5952700.1"/>
    <property type="molecule type" value="Genomic_DNA"/>
</dbReference>
<evidence type="ECO:0008006" key="3">
    <source>
        <dbReference type="Google" id="ProtNLM"/>
    </source>
</evidence>
<reference evidence="1 2" key="1">
    <citation type="submission" date="2022-12" db="EMBL/GenBank/DDBJ databases">
        <title>Genomic features and morphological characterization of a novel Knufia sp. strain isolated from spacecraft assembly facility.</title>
        <authorList>
            <person name="Teixeira M."/>
            <person name="Chander A.M."/>
            <person name="Stajich J.E."/>
            <person name="Venkateswaran K."/>
        </authorList>
    </citation>
    <scope>NUCLEOTIDE SEQUENCE [LARGE SCALE GENOMIC DNA]</scope>
    <source>
        <strain evidence="1 2">FJI-L2-BK-P2</strain>
    </source>
</reference>
<dbReference type="InterPro" id="IPR014729">
    <property type="entry name" value="Rossmann-like_a/b/a_fold"/>
</dbReference>
<dbReference type="GO" id="GO:0015937">
    <property type="term" value="P:coenzyme A biosynthetic process"/>
    <property type="evidence" value="ECO:0007669"/>
    <property type="project" value="TreeGrafter"/>
</dbReference>
<dbReference type="PANTHER" id="PTHR10695">
    <property type="entry name" value="DEPHOSPHO-COA KINASE-RELATED"/>
    <property type="match status" value="1"/>
</dbReference>
<evidence type="ECO:0000313" key="1">
    <source>
        <dbReference type="EMBL" id="KAK5952700.1"/>
    </source>
</evidence>
<dbReference type="GO" id="GO:0004140">
    <property type="term" value="F:dephospho-CoA kinase activity"/>
    <property type="evidence" value="ECO:0007669"/>
    <property type="project" value="TreeGrafter"/>
</dbReference>